<evidence type="ECO:0000259" key="1">
    <source>
        <dbReference type="Pfam" id="PF13417"/>
    </source>
</evidence>
<dbReference type="Gene3D" id="3.40.30.10">
    <property type="entry name" value="Glutaredoxin"/>
    <property type="match status" value="1"/>
</dbReference>
<dbReference type="RefSeq" id="WP_115860995.1">
    <property type="nucleotide sequence ID" value="NZ_QTSU01000003.1"/>
</dbReference>
<dbReference type="EMBL" id="QTSU01000003">
    <property type="protein sequence ID" value="RDZ26706.1"/>
    <property type="molecule type" value="Genomic_DNA"/>
</dbReference>
<name>A0A371JYG5_9GAMM</name>
<keyword evidence="2" id="KW-0808">Transferase</keyword>
<dbReference type="InterPro" id="IPR036249">
    <property type="entry name" value="Thioredoxin-like_sf"/>
</dbReference>
<reference evidence="2 3" key="1">
    <citation type="submission" date="2018-08" db="EMBL/GenBank/DDBJ databases">
        <title>Lysobacter sp. zong2l5, whole genome shotgun sequence.</title>
        <authorList>
            <person name="Zhang X."/>
            <person name="Feng G."/>
            <person name="Zhu H."/>
        </authorList>
    </citation>
    <scope>NUCLEOTIDE SEQUENCE [LARGE SCALE GENOMIC DNA]</scope>
    <source>
        <strain evidence="3">zong2l5</strain>
    </source>
</reference>
<dbReference type="Pfam" id="PF13417">
    <property type="entry name" value="GST_N_3"/>
    <property type="match status" value="1"/>
</dbReference>
<sequence length="236" mass="25958">MNLLVGEAFSPWTIKARWALDRCGVAYAYREYTPGLSEPWLRWKLGRWRQPVSVPVMLTPGRALLGSWEIAQYAGQQAGEECLGAFDQIQPWDQISEHGLAAARTRVVRAVLADDRTLDEAVPFLPAGARFLLRPVARNVAGRLDRKYAALAFADAHRDALLAVRSALAQSGTGFVLDRFSYADISLSVLLEAVVPQSGPAVLGPAHRACWHHAALAAEFADLLEWRAGLQRDYGP</sequence>
<dbReference type="OrthoDB" id="6021511at2"/>
<accession>A0A371JYG5</accession>
<evidence type="ECO:0000313" key="3">
    <source>
        <dbReference type="Proteomes" id="UP000264492"/>
    </source>
</evidence>
<gene>
    <name evidence="2" type="ORF">DX914_17175</name>
</gene>
<dbReference type="InterPro" id="IPR004045">
    <property type="entry name" value="Glutathione_S-Trfase_N"/>
</dbReference>
<dbReference type="SUPFAM" id="SSF52833">
    <property type="entry name" value="Thioredoxin-like"/>
    <property type="match status" value="1"/>
</dbReference>
<comment type="caution">
    <text evidence="2">The sequence shown here is derived from an EMBL/GenBank/DDBJ whole genome shotgun (WGS) entry which is preliminary data.</text>
</comment>
<organism evidence="2 3">
    <name type="scientific">Lysobacter silvisoli</name>
    <dbReference type="NCBI Taxonomy" id="2293254"/>
    <lineage>
        <taxon>Bacteria</taxon>
        <taxon>Pseudomonadati</taxon>
        <taxon>Pseudomonadota</taxon>
        <taxon>Gammaproteobacteria</taxon>
        <taxon>Lysobacterales</taxon>
        <taxon>Lysobacteraceae</taxon>
        <taxon>Lysobacter</taxon>
    </lineage>
</organism>
<evidence type="ECO:0000313" key="2">
    <source>
        <dbReference type="EMBL" id="RDZ26706.1"/>
    </source>
</evidence>
<dbReference type="GO" id="GO:0016740">
    <property type="term" value="F:transferase activity"/>
    <property type="evidence" value="ECO:0007669"/>
    <property type="project" value="UniProtKB-KW"/>
</dbReference>
<keyword evidence="3" id="KW-1185">Reference proteome</keyword>
<feature type="domain" description="GST N-terminal" evidence="1">
    <location>
        <begin position="5"/>
        <end position="80"/>
    </location>
</feature>
<protein>
    <submittedName>
        <fullName evidence="2">Glutathione S-transferase domain-containing protein</fullName>
    </submittedName>
</protein>
<dbReference type="Proteomes" id="UP000264492">
    <property type="component" value="Unassembled WGS sequence"/>
</dbReference>
<dbReference type="AlphaFoldDB" id="A0A371JYG5"/>
<proteinExistence type="predicted"/>